<gene>
    <name evidence="1" type="ORF">ALECFALPRED_006094</name>
</gene>
<accession>A0A8H3FYS9</accession>
<keyword evidence="2" id="KW-1185">Reference proteome</keyword>
<dbReference type="Proteomes" id="UP000664203">
    <property type="component" value="Unassembled WGS sequence"/>
</dbReference>
<name>A0A8H3FYS9_9LECA</name>
<dbReference type="AlphaFoldDB" id="A0A8H3FYS9"/>
<reference evidence="1" key="1">
    <citation type="submission" date="2021-03" db="EMBL/GenBank/DDBJ databases">
        <authorList>
            <person name="Tagirdzhanova G."/>
        </authorList>
    </citation>
    <scope>NUCLEOTIDE SEQUENCE</scope>
</reference>
<dbReference type="OrthoDB" id="408373at2759"/>
<evidence type="ECO:0000313" key="2">
    <source>
        <dbReference type="Proteomes" id="UP000664203"/>
    </source>
</evidence>
<evidence type="ECO:0000313" key="1">
    <source>
        <dbReference type="EMBL" id="CAF9934796.1"/>
    </source>
</evidence>
<dbReference type="EMBL" id="CAJPDR010000388">
    <property type="protein sequence ID" value="CAF9934796.1"/>
    <property type="molecule type" value="Genomic_DNA"/>
</dbReference>
<proteinExistence type="predicted"/>
<organism evidence="1 2">
    <name type="scientific">Alectoria fallacina</name>
    <dbReference type="NCBI Taxonomy" id="1903189"/>
    <lineage>
        <taxon>Eukaryota</taxon>
        <taxon>Fungi</taxon>
        <taxon>Dikarya</taxon>
        <taxon>Ascomycota</taxon>
        <taxon>Pezizomycotina</taxon>
        <taxon>Lecanoromycetes</taxon>
        <taxon>OSLEUM clade</taxon>
        <taxon>Lecanoromycetidae</taxon>
        <taxon>Lecanorales</taxon>
        <taxon>Lecanorineae</taxon>
        <taxon>Parmeliaceae</taxon>
        <taxon>Alectoria</taxon>
    </lineage>
</organism>
<comment type="caution">
    <text evidence="1">The sequence shown here is derived from an EMBL/GenBank/DDBJ whole genome shotgun (WGS) entry which is preliminary data.</text>
</comment>
<sequence length="109" mass="11962">MQHIYGNTSVIMVGHDRGCRLKQRIATNGYPDMDIKTLAASGIVPFGLGVEGFRHTPSFLSNTNISVDMINAYGSDKFCLYSLNADSGPNSIEQALFRSNNSFDVYSAY</sequence>
<protein>
    <submittedName>
        <fullName evidence="1">Uncharacterized protein</fullName>
    </submittedName>
</protein>